<protein>
    <recommendedName>
        <fullName evidence="6">Major facilitator superfamily (MFS) profile domain-containing protein</fullName>
    </recommendedName>
</protein>
<gene>
    <name evidence="7" type="ORF">HLB23_15190</name>
</gene>
<dbReference type="InterPro" id="IPR036259">
    <property type="entry name" value="MFS_trans_sf"/>
</dbReference>
<dbReference type="AlphaFoldDB" id="A0A849C4C4"/>
<evidence type="ECO:0000256" key="4">
    <source>
        <dbReference type="ARBA" id="ARBA00023136"/>
    </source>
</evidence>
<dbReference type="GO" id="GO:0005886">
    <property type="term" value="C:plasma membrane"/>
    <property type="evidence" value="ECO:0007669"/>
    <property type="project" value="UniProtKB-SubCell"/>
</dbReference>
<evidence type="ECO:0000259" key="6">
    <source>
        <dbReference type="PROSITE" id="PS50850"/>
    </source>
</evidence>
<name>A0A849C4C4_9NOCA</name>
<comment type="caution">
    <text evidence="7">The sequence shown here is derived from an EMBL/GenBank/DDBJ whole genome shotgun (WGS) entry which is preliminary data.</text>
</comment>
<evidence type="ECO:0000256" key="1">
    <source>
        <dbReference type="ARBA" id="ARBA00004651"/>
    </source>
</evidence>
<dbReference type="SUPFAM" id="SSF103473">
    <property type="entry name" value="MFS general substrate transporter"/>
    <property type="match status" value="1"/>
</dbReference>
<dbReference type="EMBL" id="JABELX010000005">
    <property type="protein sequence ID" value="NNH71195.1"/>
    <property type="molecule type" value="Genomic_DNA"/>
</dbReference>
<keyword evidence="4 5" id="KW-0472">Membrane</keyword>
<sequence>MTLYAAIAGLGAIGGERLGGLCTEFCSWRWVFFVNVPVGVLLVAAPLALRTARGERLPC</sequence>
<reference evidence="7 8" key="1">
    <citation type="submission" date="2020-05" db="EMBL/GenBank/DDBJ databases">
        <title>MicrobeNet Type strains.</title>
        <authorList>
            <person name="Nicholson A.C."/>
        </authorList>
    </citation>
    <scope>NUCLEOTIDE SEQUENCE [LARGE SCALE GENOMIC DNA]</scope>
    <source>
        <strain evidence="7 8">JCM 3224</strain>
    </source>
</reference>
<proteinExistence type="predicted"/>
<keyword evidence="2 5" id="KW-0812">Transmembrane</keyword>
<dbReference type="InterPro" id="IPR020846">
    <property type="entry name" value="MFS_dom"/>
</dbReference>
<evidence type="ECO:0000313" key="8">
    <source>
        <dbReference type="Proteomes" id="UP000586827"/>
    </source>
</evidence>
<keyword evidence="8" id="KW-1185">Reference proteome</keyword>
<comment type="subcellular location">
    <subcellularLocation>
        <location evidence="1">Cell membrane</location>
        <topology evidence="1">Multi-pass membrane protein</topology>
    </subcellularLocation>
</comment>
<dbReference type="Gene3D" id="1.20.1720.10">
    <property type="entry name" value="Multidrug resistance protein D"/>
    <property type="match status" value="1"/>
</dbReference>
<dbReference type="PROSITE" id="PS50850">
    <property type="entry name" value="MFS"/>
    <property type="match status" value="1"/>
</dbReference>
<evidence type="ECO:0000313" key="7">
    <source>
        <dbReference type="EMBL" id="NNH71195.1"/>
    </source>
</evidence>
<accession>A0A849C4C4</accession>
<feature type="domain" description="Major facilitator superfamily (MFS) profile" evidence="6">
    <location>
        <begin position="1"/>
        <end position="59"/>
    </location>
</feature>
<organism evidence="7 8">
    <name type="scientific">Nocardia uniformis</name>
    <dbReference type="NCBI Taxonomy" id="53432"/>
    <lineage>
        <taxon>Bacteria</taxon>
        <taxon>Bacillati</taxon>
        <taxon>Actinomycetota</taxon>
        <taxon>Actinomycetes</taxon>
        <taxon>Mycobacteriales</taxon>
        <taxon>Nocardiaceae</taxon>
        <taxon>Nocardia</taxon>
    </lineage>
</organism>
<keyword evidence="3 5" id="KW-1133">Transmembrane helix</keyword>
<evidence type="ECO:0000256" key="5">
    <source>
        <dbReference type="SAM" id="Phobius"/>
    </source>
</evidence>
<dbReference type="Proteomes" id="UP000586827">
    <property type="component" value="Unassembled WGS sequence"/>
</dbReference>
<feature type="transmembrane region" description="Helical" evidence="5">
    <location>
        <begin position="30"/>
        <end position="49"/>
    </location>
</feature>
<evidence type="ECO:0000256" key="3">
    <source>
        <dbReference type="ARBA" id="ARBA00022989"/>
    </source>
</evidence>
<dbReference type="GO" id="GO:0022857">
    <property type="term" value="F:transmembrane transporter activity"/>
    <property type="evidence" value="ECO:0007669"/>
    <property type="project" value="InterPro"/>
</dbReference>
<evidence type="ECO:0000256" key="2">
    <source>
        <dbReference type="ARBA" id="ARBA00022692"/>
    </source>
</evidence>